<evidence type="ECO:0000256" key="1">
    <source>
        <dbReference type="SAM" id="SignalP"/>
    </source>
</evidence>
<evidence type="ECO:0008006" key="4">
    <source>
        <dbReference type="Google" id="ProtNLM"/>
    </source>
</evidence>
<evidence type="ECO:0000313" key="3">
    <source>
        <dbReference type="Proteomes" id="UP000281553"/>
    </source>
</evidence>
<reference evidence="2 3" key="1">
    <citation type="submission" date="2018-11" db="EMBL/GenBank/DDBJ databases">
        <authorList>
            <consortium name="Pathogen Informatics"/>
        </authorList>
    </citation>
    <scope>NUCLEOTIDE SEQUENCE [LARGE SCALE GENOMIC DNA]</scope>
</reference>
<dbReference type="CDD" id="cd00063">
    <property type="entry name" value="FN3"/>
    <property type="match status" value="1"/>
</dbReference>
<dbReference type="InterPro" id="IPR003961">
    <property type="entry name" value="FN3_dom"/>
</dbReference>
<organism evidence="2 3">
    <name type="scientific">Dibothriocephalus latus</name>
    <name type="common">Fish tapeworm</name>
    <name type="synonym">Diphyllobothrium latum</name>
    <dbReference type="NCBI Taxonomy" id="60516"/>
    <lineage>
        <taxon>Eukaryota</taxon>
        <taxon>Metazoa</taxon>
        <taxon>Spiralia</taxon>
        <taxon>Lophotrochozoa</taxon>
        <taxon>Platyhelminthes</taxon>
        <taxon>Cestoda</taxon>
        <taxon>Eucestoda</taxon>
        <taxon>Diphyllobothriidea</taxon>
        <taxon>Diphyllobothriidae</taxon>
        <taxon>Dibothriocephalus</taxon>
    </lineage>
</organism>
<protein>
    <recommendedName>
        <fullName evidence="4">Fibronectin type-III domain-containing protein</fullName>
    </recommendedName>
</protein>
<accession>A0A3P6TIK2</accession>
<dbReference type="SUPFAM" id="SSF49265">
    <property type="entry name" value="Fibronectin type III"/>
    <property type="match status" value="1"/>
</dbReference>
<dbReference type="InterPro" id="IPR013783">
    <property type="entry name" value="Ig-like_fold"/>
</dbReference>
<dbReference type="AlphaFoldDB" id="A0A3P6TIK2"/>
<feature type="signal peptide" evidence="1">
    <location>
        <begin position="1"/>
        <end position="17"/>
    </location>
</feature>
<gene>
    <name evidence="2" type="ORF">DILT_LOCUS3404</name>
</gene>
<keyword evidence="3" id="KW-1185">Reference proteome</keyword>
<dbReference type="EMBL" id="UYRU01043597">
    <property type="protein sequence ID" value="VDK82983.1"/>
    <property type="molecule type" value="Genomic_DNA"/>
</dbReference>
<dbReference type="Gene3D" id="2.60.40.10">
    <property type="entry name" value="Immunoglobulins"/>
    <property type="match status" value="1"/>
</dbReference>
<dbReference type="Proteomes" id="UP000281553">
    <property type="component" value="Unassembled WGS sequence"/>
</dbReference>
<name>A0A3P6TIK2_DIBLA</name>
<proteinExistence type="predicted"/>
<sequence>MWVQLFGLLTVSLLAFAGESELAFSKQLVAEGLNSSSLRVAWEPHSSSSEWGRQYLFRLYKRVFENNLKMVKTGNGAGKLEPSSIYNFTITAVDTSGRPVQPAVFAATGTTANDIFYGEFEAKLEHKPR</sequence>
<dbReference type="InterPro" id="IPR036116">
    <property type="entry name" value="FN3_sf"/>
</dbReference>
<evidence type="ECO:0000313" key="2">
    <source>
        <dbReference type="EMBL" id="VDK82983.1"/>
    </source>
</evidence>
<feature type="chain" id="PRO_5017984833" description="Fibronectin type-III domain-containing protein" evidence="1">
    <location>
        <begin position="18"/>
        <end position="129"/>
    </location>
</feature>
<dbReference type="OrthoDB" id="6319647at2759"/>
<keyword evidence="1" id="KW-0732">Signal</keyword>